<feature type="signal peptide" evidence="1">
    <location>
        <begin position="1"/>
        <end position="18"/>
    </location>
</feature>
<protein>
    <submittedName>
        <fullName evidence="2">Uncharacterized protein</fullName>
    </submittedName>
</protein>
<proteinExistence type="predicted"/>
<evidence type="ECO:0000313" key="3">
    <source>
        <dbReference type="Proteomes" id="UP000319014"/>
    </source>
</evidence>
<name>A0A521EVE7_9RHOB</name>
<dbReference type="EMBL" id="FXTK01000016">
    <property type="protein sequence ID" value="SMO87884.1"/>
    <property type="molecule type" value="Genomic_DNA"/>
</dbReference>
<dbReference type="OrthoDB" id="7857490at2"/>
<keyword evidence="3" id="KW-1185">Reference proteome</keyword>
<organism evidence="2 3">
    <name type="scientific">Paracoccus laeviglucosivorans</name>
    <dbReference type="NCBI Taxonomy" id="1197861"/>
    <lineage>
        <taxon>Bacteria</taxon>
        <taxon>Pseudomonadati</taxon>
        <taxon>Pseudomonadota</taxon>
        <taxon>Alphaproteobacteria</taxon>
        <taxon>Rhodobacterales</taxon>
        <taxon>Paracoccaceae</taxon>
        <taxon>Paracoccus</taxon>
    </lineage>
</organism>
<accession>A0A521EVE7</accession>
<keyword evidence="1" id="KW-0732">Signal</keyword>
<dbReference type="Proteomes" id="UP000319014">
    <property type="component" value="Unassembled WGS sequence"/>
</dbReference>
<reference evidence="2 3" key="1">
    <citation type="submission" date="2017-05" db="EMBL/GenBank/DDBJ databases">
        <authorList>
            <person name="Varghese N."/>
            <person name="Submissions S."/>
        </authorList>
    </citation>
    <scope>NUCLEOTIDE SEQUENCE [LARGE SCALE GENOMIC DNA]</scope>
    <source>
        <strain evidence="2 3">DSM 100094</strain>
    </source>
</reference>
<dbReference type="AlphaFoldDB" id="A0A521EVE7"/>
<evidence type="ECO:0000313" key="2">
    <source>
        <dbReference type="EMBL" id="SMO87884.1"/>
    </source>
</evidence>
<dbReference type="RefSeq" id="WP_142664060.1">
    <property type="nucleotide sequence ID" value="NZ_FXTK01000016.1"/>
</dbReference>
<evidence type="ECO:0000256" key="1">
    <source>
        <dbReference type="SAM" id="SignalP"/>
    </source>
</evidence>
<feature type="chain" id="PRO_5022240566" evidence="1">
    <location>
        <begin position="19"/>
        <end position="240"/>
    </location>
</feature>
<sequence length="240" mass="26004">MARILAVFLILLAHPALAGPWPREEGGVFLSFSGERDRDGNSYAGLYTEYGLSPRTTLGLELGRANAGETNVMIWWQRALDRGQGANRFTISSGLGAVQRDGEVMPVAQMGAAWGRGLDGLPLLQHIPGGGWLAVEGRVKVAGATETARIDQGLTSVEIAYLTPETTTKAEVTLGLRPFDRLMLINQFRFEKREDTGFSSKLATSVVRDLWGPAKVELGVITPLSGQGEEAVKLGTWFEF</sequence>
<gene>
    <name evidence="2" type="ORF">SAMN06265221_1162</name>
</gene>